<comment type="caution">
    <text evidence="1">The sequence shown here is derived from an EMBL/GenBank/DDBJ whole genome shotgun (WGS) entry which is preliminary data.</text>
</comment>
<dbReference type="Gene3D" id="3.40.190.10">
    <property type="entry name" value="Periplasmic binding protein-like II"/>
    <property type="match status" value="2"/>
</dbReference>
<accession>A0AAE3JBT7</accession>
<protein>
    <submittedName>
        <fullName evidence="1">Extracellular solute-binding protein</fullName>
    </submittedName>
</protein>
<evidence type="ECO:0000313" key="2">
    <source>
        <dbReference type="Proteomes" id="UP001198200"/>
    </source>
</evidence>
<dbReference type="RefSeq" id="WP_308731817.1">
    <property type="nucleotide sequence ID" value="NZ_JAJEQN010000020.1"/>
</dbReference>
<name>A0AAE3JBT7_9FIRM</name>
<gene>
    <name evidence="1" type="ORF">LKD48_08935</name>
</gene>
<dbReference type="AlphaFoldDB" id="A0AAE3JBT7"/>
<evidence type="ECO:0000313" key="1">
    <source>
        <dbReference type="EMBL" id="MCC2221755.1"/>
    </source>
</evidence>
<dbReference type="InterPro" id="IPR006059">
    <property type="entry name" value="SBP"/>
</dbReference>
<reference evidence="1 2" key="1">
    <citation type="submission" date="2021-10" db="EMBL/GenBank/DDBJ databases">
        <title>Anaerobic single-cell dispensing facilitates the cultivation of human gut bacteria.</title>
        <authorList>
            <person name="Afrizal A."/>
        </authorList>
    </citation>
    <scope>NUCLEOTIDE SEQUENCE [LARGE SCALE GENOMIC DNA]</scope>
    <source>
        <strain evidence="1 2">CLA-AA-H224</strain>
    </source>
</reference>
<dbReference type="Pfam" id="PF01547">
    <property type="entry name" value="SBP_bac_1"/>
    <property type="match status" value="1"/>
</dbReference>
<dbReference type="EMBL" id="JAJEQN010000020">
    <property type="protein sequence ID" value="MCC2221755.1"/>
    <property type="molecule type" value="Genomic_DNA"/>
</dbReference>
<keyword evidence="2" id="KW-1185">Reference proteome</keyword>
<proteinExistence type="predicted"/>
<dbReference type="Proteomes" id="UP001198200">
    <property type="component" value="Unassembled WGS sequence"/>
</dbReference>
<sequence>MKRKMTALAMTAVMAVPLAGQVTVKAEETPKLTIFVDETWWPYEKWEGAVPEEFASRVGADIEVIRAADGNQLALMVSGGDMPDIICSNRYQYLADESVCYPLDELIDEYPQYTFEPDETYRFVNTAVDGHFYTIGCGFSPDYEYAKWDKILVEGPGFMYRQDIADELELKFETLDDLDNAFAAVKEAYPDMTTCAFNCAHKFNWLLQQMGLAGSGYVEADDGTLQWWLEQDGLLDYYKKVNEWYRNGYISAENFAYQSEDETKEVCVGGKAFANFGYDNHADNYNTAIATNGDDFTFSLVTNELSDDCKQFNTGCGGRGLYITKSCKNVEAAYKTLAYAYSDEGMKLLMWGIEGEDYTLDGDGYPVFNYDFQGDNSVLQPRGLKYWGWLVHNNIVTSIAEANSDSQTAEDRKNLSSHTVVNPVIGMIRFETDSDEANIQAKLNEMCSNQQTNIFMADSEEACEAAFNEMLDVAKQIGMEKLDEYGNASYPELKAEYEKVTESVAK</sequence>
<dbReference type="SUPFAM" id="SSF53850">
    <property type="entry name" value="Periplasmic binding protein-like II"/>
    <property type="match status" value="1"/>
</dbReference>
<organism evidence="1 2">
    <name type="scientific">Anthropogastromicrobium aceti</name>
    <dbReference type="NCBI Taxonomy" id="2981768"/>
    <lineage>
        <taxon>Bacteria</taxon>
        <taxon>Bacillati</taxon>
        <taxon>Bacillota</taxon>
        <taxon>Clostridia</taxon>
        <taxon>Lachnospirales</taxon>
        <taxon>Lachnospiraceae</taxon>
        <taxon>Anthropogastromicrobium</taxon>
    </lineage>
</organism>